<dbReference type="SMART" id="SM00360">
    <property type="entry name" value="RRM"/>
    <property type="match status" value="1"/>
</dbReference>
<dbReference type="HOGENOM" id="CLU_000134_46_2_1"/>
<dbReference type="Gene3D" id="1.25.40.10">
    <property type="entry name" value="Tetratricopeptide repeat domain"/>
    <property type="match status" value="1"/>
</dbReference>
<dbReference type="PROSITE" id="PS50103">
    <property type="entry name" value="ZF_C3H1"/>
    <property type="match status" value="1"/>
</dbReference>
<dbReference type="PROSITE" id="PS50030">
    <property type="entry name" value="UBA"/>
    <property type="match status" value="1"/>
</dbReference>
<dbReference type="InParanoid" id="H3CYW9"/>
<evidence type="ECO:0000259" key="7">
    <source>
        <dbReference type="PROSITE" id="PS50103"/>
    </source>
</evidence>
<dbReference type="InterPro" id="IPR015940">
    <property type="entry name" value="UBA"/>
</dbReference>
<dbReference type="SUPFAM" id="SSF54928">
    <property type="entry name" value="RNA-binding domain, RBD"/>
    <property type="match status" value="1"/>
</dbReference>
<feature type="domain" description="UBA" evidence="5">
    <location>
        <begin position="131"/>
        <end position="174"/>
    </location>
</feature>
<name>H3CYW9_TETNG</name>
<dbReference type="GO" id="GO:0008270">
    <property type="term" value="F:zinc ion binding"/>
    <property type="evidence" value="ECO:0007669"/>
    <property type="project" value="UniProtKB-KW"/>
</dbReference>
<dbReference type="GeneTree" id="ENSGT00940000161036"/>
<dbReference type="SUPFAM" id="SSF46934">
    <property type="entry name" value="UBA-like"/>
    <property type="match status" value="1"/>
</dbReference>
<evidence type="ECO:0000313" key="8">
    <source>
        <dbReference type="Ensembl" id="ENSTNIP00000013454.1"/>
    </source>
</evidence>
<evidence type="ECO:0000256" key="3">
    <source>
        <dbReference type="PROSITE-ProRule" id="PRU00723"/>
    </source>
</evidence>
<dbReference type="Gene3D" id="1.10.8.10">
    <property type="entry name" value="DNA helicase RuvA subunit, C-terminal domain"/>
    <property type="match status" value="1"/>
</dbReference>
<reference evidence="9" key="1">
    <citation type="journal article" date="2004" name="Nature">
        <title>Genome duplication in the teleost fish Tetraodon nigroviridis reveals the early vertebrate proto-karyotype.</title>
        <authorList>
            <person name="Jaillon O."/>
            <person name="Aury J.-M."/>
            <person name="Brunet F."/>
            <person name="Petit J.-L."/>
            <person name="Stange-Thomann N."/>
            <person name="Mauceli E."/>
            <person name="Bouneau L."/>
            <person name="Fischer C."/>
            <person name="Ozouf-Costaz C."/>
            <person name="Bernot A."/>
            <person name="Nicaud S."/>
            <person name="Jaffe D."/>
            <person name="Fisher S."/>
            <person name="Lutfalla G."/>
            <person name="Dossat C."/>
            <person name="Segurens B."/>
            <person name="Dasilva C."/>
            <person name="Salanoubat M."/>
            <person name="Levy M."/>
            <person name="Boudet N."/>
            <person name="Castellano S."/>
            <person name="Anthouard V."/>
            <person name="Jubin C."/>
            <person name="Castelli V."/>
            <person name="Katinka M."/>
            <person name="Vacherie B."/>
            <person name="Biemont C."/>
            <person name="Skalli Z."/>
            <person name="Cattolico L."/>
            <person name="Poulain J."/>
            <person name="De Berardinis V."/>
            <person name="Cruaud C."/>
            <person name="Duprat S."/>
            <person name="Brottier P."/>
            <person name="Coutanceau J.-P."/>
            <person name="Gouzy J."/>
            <person name="Parra G."/>
            <person name="Lardier G."/>
            <person name="Chapple C."/>
            <person name="McKernan K.J."/>
            <person name="McEwan P."/>
            <person name="Bosak S."/>
            <person name="Kellis M."/>
            <person name="Volff J.-N."/>
            <person name="Guigo R."/>
            <person name="Zody M.C."/>
            <person name="Mesirov J."/>
            <person name="Lindblad-Toh K."/>
            <person name="Birren B."/>
            <person name="Nusbaum C."/>
            <person name="Kahn D."/>
            <person name="Robinson-Rechavi M."/>
            <person name="Laudet V."/>
            <person name="Schachter V."/>
            <person name="Quetier F."/>
            <person name="Saurin W."/>
            <person name="Scarpelli C."/>
            <person name="Wincker P."/>
            <person name="Lander E.S."/>
            <person name="Weissenbach J."/>
            <person name="Roest Crollius H."/>
        </authorList>
    </citation>
    <scope>NUCLEOTIDE SEQUENCE [LARGE SCALE GENOMIC DNA]</scope>
</reference>
<keyword evidence="1" id="KW-0694">RNA-binding</keyword>
<organism evidence="8 9">
    <name type="scientific">Tetraodon nigroviridis</name>
    <name type="common">Spotted green pufferfish</name>
    <name type="synonym">Chelonodon nigroviridis</name>
    <dbReference type="NCBI Taxonomy" id="99883"/>
    <lineage>
        <taxon>Eukaryota</taxon>
        <taxon>Metazoa</taxon>
        <taxon>Chordata</taxon>
        <taxon>Craniata</taxon>
        <taxon>Vertebrata</taxon>
        <taxon>Euteleostomi</taxon>
        <taxon>Actinopterygii</taxon>
        <taxon>Neopterygii</taxon>
        <taxon>Teleostei</taxon>
        <taxon>Neoteleostei</taxon>
        <taxon>Acanthomorphata</taxon>
        <taxon>Eupercaria</taxon>
        <taxon>Tetraodontiformes</taxon>
        <taxon>Tetradontoidea</taxon>
        <taxon>Tetraodontidae</taxon>
        <taxon>Tetraodon</taxon>
    </lineage>
</organism>
<evidence type="ECO:0000256" key="1">
    <source>
        <dbReference type="PROSITE-ProRule" id="PRU00176"/>
    </source>
</evidence>
<dbReference type="InterPro" id="IPR000571">
    <property type="entry name" value="Znf_CCCH"/>
</dbReference>
<dbReference type="PROSITE" id="PS50102">
    <property type="entry name" value="RRM"/>
    <property type="match status" value="1"/>
</dbReference>
<evidence type="ECO:0000259" key="5">
    <source>
        <dbReference type="PROSITE" id="PS50030"/>
    </source>
</evidence>
<feature type="repeat" description="TPR" evidence="2">
    <location>
        <begin position="28"/>
        <end position="61"/>
    </location>
</feature>
<dbReference type="InterPro" id="IPR000504">
    <property type="entry name" value="RRM_dom"/>
</dbReference>
<keyword evidence="9" id="KW-1185">Reference proteome</keyword>
<reference evidence="8" key="2">
    <citation type="submission" date="2025-08" db="UniProtKB">
        <authorList>
            <consortium name="Ensembl"/>
        </authorList>
    </citation>
    <scope>IDENTIFICATION</scope>
</reference>
<dbReference type="InterPro" id="IPR012677">
    <property type="entry name" value="Nucleotide-bd_a/b_plait_sf"/>
</dbReference>
<dbReference type="PANTHER" id="PTHR47678:SF1">
    <property type="entry name" value="TETRATRICOPEPTIDE REPEAT PROTEIN 31"/>
    <property type="match status" value="1"/>
</dbReference>
<evidence type="ECO:0000256" key="4">
    <source>
        <dbReference type="SAM" id="MobiDB-lite"/>
    </source>
</evidence>
<dbReference type="Pfam" id="PF00076">
    <property type="entry name" value="RRM_1"/>
    <property type="match status" value="1"/>
</dbReference>
<dbReference type="SUPFAM" id="SSF48452">
    <property type="entry name" value="TPR-like"/>
    <property type="match status" value="1"/>
</dbReference>
<dbReference type="PANTHER" id="PTHR47678">
    <property type="entry name" value="TETRATRICOPEPTIDE REPEAT PROTEIN 31"/>
    <property type="match status" value="1"/>
</dbReference>
<evidence type="ECO:0000313" key="9">
    <source>
        <dbReference type="Proteomes" id="UP000007303"/>
    </source>
</evidence>
<accession>H3CYW9</accession>
<keyword evidence="3" id="KW-0479">Metal-binding</keyword>
<feature type="domain" description="RRM" evidence="6">
    <location>
        <begin position="189"/>
        <end position="261"/>
    </location>
</feature>
<dbReference type="InterPro" id="IPR019734">
    <property type="entry name" value="TPR_rpt"/>
</dbReference>
<dbReference type="InterPro" id="IPR035979">
    <property type="entry name" value="RBD_domain_sf"/>
</dbReference>
<keyword evidence="3" id="KW-0862">Zinc</keyword>
<proteinExistence type="predicted"/>
<feature type="compositionally biased region" description="Basic and acidic residues" evidence="4">
    <location>
        <begin position="1"/>
        <end position="15"/>
    </location>
</feature>
<feature type="zinc finger region" description="C3H1-type" evidence="3">
    <location>
        <begin position="267"/>
        <end position="293"/>
    </location>
</feature>
<keyword evidence="2" id="KW-0802">TPR repeat</keyword>
<dbReference type="AlphaFoldDB" id="H3CYW9"/>
<dbReference type="PROSITE" id="PS50005">
    <property type="entry name" value="TPR"/>
    <property type="match status" value="1"/>
</dbReference>
<evidence type="ECO:0000259" key="6">
    <source>
        <dbReference type="PROSITE" id="PS50102"/>
    </source>
</evidence>
<dbReference type="Gene3D" id="3.30.70.330">
    <property type="match status" value="1"/>
</dbReference>
<feature type="domain" description="C3H1-type" evidence="7">
    <location>
        <begin position="267"/>
        <end position="293"/>
    </location>
</feature>
<feature type="region of interest" description="Disordered" evidence="4">
    <location>
        <begin position="1"/>
        <end position="23"/>
    </location>
</feature>
<dbReference type="Proteomes" id="UP000007303">
    <property type="component" value="Unassembled WGS sequence"/>
</dbReference>
<dbReference type="SMART" id="SM00028">
    <property type="entry name" value="TPR"/>
    <property type="match status" value="3"/>
</dbReference>
<reference evidence="8" key="3">
    <citation type="submission" date="2025-09" db="UniProtKB">
        <authorList>
            <consortium name="Ensembl"/>
        </authorList>
    </citation>
    <scope>IDENTIFICATION</scope>
</reference>
<dbReference type="CDD" id="cd00590">
    <property type="entry name" value="RRM_SF"/>
    <property type="match status" value="1"/>
</dbReference>
<dbReference type="InterPro" id="IPR011990">
    <property type="entry name" value="TPR-like_helical_dom_sf"/>
</dbReference>
<sequence length="301" mass="34195">SKAHQEEEVSVKTAEEEAAEEEEIKKRSRELAGIGFRLAATGQYEKAVGFFTDAIKHHPKEFRLFGNRSLCYERMQQYEKALRDADLALSLEPGWIKGLFRKGKALCGLKRYYQASLVYLEVMDLDGSSVEARQELKRAQTLHLMEMGFSWAESSKALETHTTMEKAIEWLFDEVLVFLLSASACRKLFPVWAGVLAPSVTYAMLHQLFSRAGTVYSIKMLLEQQCAFVNYTKEEACVRAVQGFNGMVVEGAPLTVRYPSPTGVTDPCRSRECFFWRTTGCTRSDCTFKHDPNHKGVDRDR</sequence>
<dbReference type="Ensembl" id="ENSTNIT00000013648.1">
    <property type="protein sequence ID" value="ENSTNIP00000013454.1"/>
    <property type="gene ID" value="ENSTNIG00000010542.1"/>
</dbReference>
<dbReference type="InterPro" id="IPR009060">
    <property type="entry name" value="UBA-like_sf"/>
</dbReference>
<protein>
    <submittedName>
        <fullName evidence="8">Uncharacterized protein</fullName>
    </submittedName>
</protein>
<dbReference type="GO" id="GO:0003723">
    <property type="term" value="F:RNA binding"/>
    <property type="evidence" value="ECO:0007669"/>
    <property type="project" value="UniProtKB-UniRule"/>
</dbReference>
<dbReference type="STRING" id="99883.ENSTNIP00000013454"/>
<evidence type="ECO:0000256" key="2">
    <source>
        <dbReference type="PROSITE-ProRule" id="PRU00339"/>
    </source>
</evidence>
<keyword evidence="3" id="KW-0863">Zinc-finger</keyword>
<dbReference type="OMA" id="THTTMEK"/>